<organism evidence="2 3">
    <name type="scientific">Neomoorella thermoacetica</name>
    <name type="common">Clostridium thermoaceticum</name>
    <dbReference type="NCBI Taxonomy" id="1525"/>
    <lineage>
        <taxon>Bacteria</taxon>
        <taxon>Bacillati</taxon>
        <taxon>Bacillota</taxon>
        <taxon>Clostridia</taxon>
        <taxon>Neomoorellales</taxon>
        <taxon>Neomoorellaceae</taxon>
        <taxon>Neomoorella</taxon>
    </lineage>
</organism>
<feature type="transmembrane region" description="Helical" evidence="1">
    <location>
        <begin position="6"/>
        <end position="29"/>
    </location>
</feature>
<sequence length="136" mass="14858">MLEKVIALIGGLFFLLGFALTAGLFIAMIGQWYMLQSEAQFLAASQGRYGGYTVEADAQLRQFVQEHNLDRSKLKVIVSAPNAPKPWGQAVTAEITYPFDFKVGSFIKPFTVSLTGKGEAVSMYIPGTLNVVYTSP</sequence>
<name>A0A1J5JYU5_NEOTH</name>
<accession>A0A1J5JYU5</accession>
<dbReference type="AlphaFoldDB" id="A0A1J5JYU5"/>
<evidence type="ECO:0000313" key="2">
    <source>
        <dbReference type="EMBL" id="OIQ08729.1"/>
    </source>
</evidence>
<dbReference type="RefSeq" id="WP_071520978.1">
    <property type="nucleotide sequence ID" value="NZ_CP136416.1"/>
</dbReference>
<keyword evidence="1" id="KW-0472">Membrane</keyword>
<evidence type="ECO:0000313" key="3">
    <source>
        <dbReference type="Proteomes" id="UP000182743"/>
    </source>
</evidence>
<keyword evidence="1" id="KW-1133">Transmembrane helix</keyword>
<gene>
    <name evidence="2" type="ORF">MOOR_16480</name>
</gene>
<evidence type="ECO:0000256" key="1">
    <source>
        <dbReference type="SAM" id="Phobius"/>
    </source>
</evidence>
<protein>
    <submittedName>
        <fullName evidence="2">Uncharacterized protein</fullName>
    </submittedName>
</protein>
<comment type="caution">
    <text evidence="2">The sequence shown here is derived from an EMBL/GenBank/DDBJ whole genome shotgun (WGS) entry which is preliminary data.</text>
</comment>
<proteinExistence type="predicted"/>
<reference evidence="2 3" key="1">
    <citation type="submission" date="2016-08" db="EMBL/GenBank/DDBJ databases">
        <title>Genome-based comparison of Moorella thermoacetic strains.</title>
        <authorList>
            <person name="Poehlein A."/>
            <person name="Bengelsdorf F.R."/>
            <person name="Esser C."/>
            <person name="Duerre P."/>
            <person name="Daniel R."/>
        </authorList>
    </citation>
    <scope>NUCLEOTIDE SEQUENCE [LARGE SCALE GENOMIC DNA]</scope>
    <source>
        <strain evidence="2 3">DSM 11768</strain>
    </source>
</reference>
<dbReference type="EMBL" id="MIHH01000008">
    <property type="protein sequence ID" value="OIQ08729.1"/>
    <property type="molecule type" value="Genomic_DNA"/>
</dbReference>
<keyword evidence="1" id="KW-0812">Transmembrane</keyword>
<dbReference type="Proteomes" id="UP000182743">
    <property type="component" value="Unassembled WGS sequence"/>
</dbReference>